<dbReference type="Gene3D" id="3.10.200.10">
    <property type="entry name" value="Alpha carbonic anhydrase"/>
    <property type="match status" value="1"/>
</dbReference>
<accession>A0A4W6G5T6</accession>
<protein>
    <recommendedName>
        <fullName evidence="3">Alpha-carbonic anhydrase domain-containing protein</fullName>
    </recommendedName>
</protein>
<dbReference type="InParanoid" id="A0A4W6G5T6"/>
<dbReference type="InterPro" id="IPR036398">
    <property type="entry name" value="CA_dom_sf"/>
</dbReference>
<evidence type="ECO:0000259" key="3">
    <source>
        <dbReference type="PROSITE" id="PS51144"/>
    </source>
</evidence>
<feature type="domain" description="Alpha-carbonic anhydrase" evidence="3">
    <location>
        <begin position="1"/>
        <end position="121"/>
    </location>
</feature>
<dbReference type="Pfam" id="PF00194">
    <property type="entry name" value="Carb_anhydrase"/>
    <property type="match status" value="1"/>
</dbReference>
<dbReference type="GO" id="GO:0008270">
    <property type="term" value="F:zinc ion binding"/>
    <property type="evidence" value="ECO:0007669"/>
    <property type="project" value="InterPro"/>
</dbReference>
<evidence type="ECO:0000256" key="2">
    <source>
        <dbReference type="SAM" id="MobiDB-lite"/>
    </source>
</evidence>
<sequence>MAIHIVNKRKDLSLEEAVKTSNGLAVLGFFIEAPDSTKSSSSSSSGHQEAPAPTSSTSDMVAWRKLTNYLSSIKDISSEVEVTEEISIDDLLGNVDRTAYYRYNGSLTTPNCNEAGGLDGL</sequence>
<dbReference type="PANTHER" id="PTHR18952">
    <property type="entry name" value="CARBONIC ANHYDRASE"/>
    <property type="match status" value="1"/>
</dbReference>
<evidence type="ECO:0000313" key="5">
    <source>
        <dbReference type="Proteomes" id="UP000314980"/>
    </source>
</evidence>
<dbReference type="GO" id="GO:0004089">
    <property type="term" value="F:carbonate dehydratase activity"/>
    <property type="evidence" value="ECO:0007669"/>
    <property type="project" value="InterPro"/>
</dbReference>
<comment type="similarity">
    <text evidence="1">Belongs to the alpha-carbonic anhydrase family.</text>
</comment>
<dbReference type="PROSITE" id="PS51144">
    <property type="entry name" value="ALPHA_CA_2"/>
    <property type="match status" value="1"/>
</dbReference>
<dbReference type="Proteomes" id="UP000314980">
    <property type="component" value="Unassembled WGS sequence"/>
</dbReference>
<dbReference type="STRING" id="8187.ENSLCAP00010058960"/>
<reference evidence="4" key="3">
    <citation type="submission" date="2025-09" db="UniProtKB">
        <authorList>
            <consortium name="Ensembl"/>
        </authorList>
    </citation>
    <scope>IDENTIFICATION</scope>
</reference>
<evidence type="ECO:0000313" key="4">
    <source>
        <dbReference type="Ensembl" id="ENSLCAP00010058960.1"/>
    </source>
</evidence>
<keyword evidence="5" id="KW-1185">Reference proteome</keyword>
<dbReference type="InterPro" id="IPR001148">
    <property type="entry name" value="CA_dom"/>
</dbReference>
<dbReference type="PANTHER" id="PTHR18952:SF200">
    <property type="entry name" value="CARBONIC ANHYDRASE"/>
    <property type="match status" value="1"/>
</dbReference>
<dbReference type="GeneTree" id="ENSGT00940000164039"/>
<name>A0A4W6G5T6_LATCA</name>
<organism evidence="4 5">
    <name type="scientific">Lates calcarifer</name>
    <name type="common">Barramundi</name>
    <name type="synonym">Holocentrus calcarifer</name>
    <dbReference type="NCBI Taxonomy" id="8187"/>
    <lineage>
        <taxon>Eukaryota</taxon>
        <taxon>Metazoa</taxon>
        <taxon>Chordata</taxon>
        <taxon>Craniata</taxon>
        <taxon>Vertebrata</taxon>
        <taxon>Euteleostomi</taxon>
        <taxon>Actinopterygii</taxon>
        <taxon>Neopterygii</taxon>
        <taxon>Teleostei</taxon>
        <taxon>Neoteleostei</taxon>
        <taxon>Acanthomorphata</taxon>
        <taxon>Carangaria</taxon>
        <taxon>Carangaria incertae sedis</taxon>
        <taxon>Centropomidae</taxon>
        <taxon>Lates</taxon>
    </lineage>
</organism>
<proteinExistence type="inferred from homology"/>
<feature type="region of interest" description="Disordered" evidence="2">
    <location>
        <begin position="35"/>
        <end position="58"/>
    </location>
</feature>
<evidence type="ECO:0000256" key="1">
    <source>
        <dbReference type="ARBA" id="ARBA00010718"/>
    </source>
</evidence>
<dbReference type="AlphaFoldDB" id="A0A4W6G5T6"/>
<reference evidence="5" key="1">
    <citation type="submission" date="2015-09" db="EMBL/GenBank/DDBJ databases">
        <authorList>
            <person name="Sai Rama Sridatta P."/>
        </authorList>
    </citation>
    <scope>NUCLEOTIDE SEQUENCE [LARGE SCALE GENOMIC DNA]</scope>
</reference>
<dbReference type="SUPFAM" id="SSF51069">
    <property type="entry name" value="Carbonic anhydrase"/>
    <property type="match status" value="1"/>
</dbReference>
<reference evidence="4" key="2">
    <citation type="submission" date="2025-08" db="UniProtKB">
        <authorList>
            <consortium name="Ensembl"/>
        </authorList>
    </citation>
    <scope>IDENTIFICATION</scope>
</reference>
<dbReference type="Ensembl" id="ENSLCAT00010060566.1">
    <property type="protein sequence ID" value="ENSLCAP00010058960.1"/>
    <property type="gene ID" value="ENSLCAG00010027494.1"/>
</dbReference>
<dbReference type="GO" id="GO:0005886">
    <property type="term" value="C:plasma membrane"/>
    <property type="evidence" value="ECO:0007669"/>
    <property type="project" value="TreeGrafter"/>
</dbReference>
<dbReference type="InterPro" id="IPR023561">
    <property type="entry name" value="Carbonic_anhydrase_a-class"/>
</dbReference>